<dbReference type="Gene3D" id="3.80.10.10">
    <property type="entry name" value="Ribonuclease Inhibitor"/>
    <property type="match status" value="1"/>
</dbReference>
<dbReference type="GeneID" id="19277149"/>
<dbReference type="eggNOG" id="ENOG502SBVI">
    <property type="taxonomic scope" value="Eukaryota"/>
</dbReference>
<dbReference type="InterPro" id="IPR032675">
    <property type="entry name" value="LRR_dom_sf"/>
</dbReference>
<feature type="region of interest" description="Disordered" evidence="1">
    <location>
        <begin position="1083"/>
        <end position="1178"/>
    </location>
</feature>
<dbReference type="STRING" id="1229662.W3WSH5"/>
<dbReference type="RefSeq" id="XP_007838908.1">
    <property type="nucleotide sequence ID" value="XM_007840717.1"/>
</dbReference>
<gene>
    <name evidence="3" type="ORF">PFICI_12136</name>
</gene>
<evidence type="ECO:0000313" key="4">
    <source>
        <dbReference type="Proteomes" id="UP000030651"/>
    </source>
</evidence>
<dbReference type="PANTHER" id="PTHR24114:SF2">
    <property type="entry name" value="F-BOX DOMAIN-CONTAINING PROTEIN-RELATED"/>
    <property type="match status" value="1"/>
</dbReference>
<protein>
    <recommendedName>
        <fullName evidence="2">PH domain-containing protein</fullName>
    </recommendedName>
</protein>
<reference evidence="4" key="1">
    <citation type="journal article" date="2015" name="BMC Genomics">
        <title>Genomic and transcriptomic analysis of the endophytic fungus Pestalotiopsis fici reveals its lifestyle and high potential for synthesis of natural products.</title>
        <authorList>
            <person name="Wang X."/>
            <person name="Zhang X."/>
            <person name="Liu L."/>
            <person name="Xiang M."/>
            <person name="Wang W."/>
            <person name="Sun X."/>
            <person name="Che Y."/>
            <person name="Guo L."/>
            <person name="Liu G."/>
            <person name="Guo L."/>
            <person name="Wang C."/>
            <person name="Yin W.B."/>
            <person name="Stadler M."/>
            <person name="Zhang X."/>
            <person name="Liu X."/>
        </authorList>
    </citation>
    <scope>NUCLEOTIDE SEQUENCE [LARGE SCALE GENOMIC DNA]</scope>
    <source>
        <strain evidence="4">W106-1 / CGMCC3.15140</strain>
    </source>
</reference>
<dbReference type="PROSITE" id="PS50003">
    <property type="entry name" value="PH_DOMAIN"/>
    <property type="match status" value="1"/>
</dbReference>
<accession>W3WSH5</accession>
<feature type="compositionally biased region" description="Low complexity" evidence="1">
    <location>
        <begin position="16"/>
        <end position="27"/>
    </location>
</feature>
<evidence type="ECO:0000259" key="2">
    <source>
        <dbReference type="PROSITE" id="PS50003"/>
    </source>
</evidence>
<evidence type="ECO:0000256" key="1">
    <source>
        <dbReference type="SAM" id="MobiDB-lite"/>
    </source>
</evidence>
<feature type="domain" description="PH" evidence="2">
    <location>
        <begin position="120"/>
        <end position="252"/>
    </location>
</feature>
<keyword evidence="4" id="KW-1185">Reference proteome</keyword>
<feature type="compositionally biased region" description="Basic and acidic residues" evidence="1">
    <location>
        <begin position="72"/>
        <end position="81"/>
    </location>
</feature>
<dbReference type="AlphaFoldDB" id="W3WSH5"/>
<feature type="region of interest" description="Disordered" evidence="1">
    <location>
        <begin position="96"/>
        <end position="115"/>
    </location>
</feature>
<dbReference type="Proteomes" id="UP000030651">
    <property type="component" value="Unassembled WGS sequence"/>
</dbReference>
<proteinExistence type="predicted"/>
<name>W3WSH5_PESFW</name>
<feature type="compositionally biased region" description="Polar residues" evidence="1">
    <location>
        <begin position="39"/>
        <end position="51"/>
    </location>
</feature>
<dbReference type="InterPro" id="IPR052394">
    <property type="entry name" value="LRR-containing"/>
</dbReference>
<dbReference type="HOGENOM" id="CLU_003789_0_0_1"/>
<dbReference type="SUPFAM" id="SSF52047">
    <property type="entry name" value="RNI-like"/>
    <property type="match status" value="1"/>
</dbReference>
<dbReference type="Pfam" id="PF25353">
    <property type="entry name" value="PH_2nd_LRR"/>
    <property type="match status" value="1"/>
</dbReference>
<organism evidence="3 4">
    <name type="scientific">Pestalotiopsis fici (strain W106-1 / CGMCC3.15140)</name>
    <dbReference type="NCBI Taxonomy" id="1229662"/>
    <lineage>
        <taxon>Eukaryota</taxon>
        <taxon>Fungi</taxon>
        <taxon>Dikarya</taxon>
        <taxon>Ascomycota</taxon>
        <taxon>Pezizomycotina</taxon>
        <taxon>Sordariomycetes</taxon>
        <taxon>Xylariomycetidae</taxon>
        <taxon>Amphisphaeriales</taxon>
        <taxon>Sporocadaceae</taxon>
        <taxon>Pestalotiopsis</taxon>
    </lineage>
</organism>
<dbReference type="InParanoid" id="W3WSH5"/>
<dbReference type="InterPro" id="IPR057334">
    <property type="entry name" value="PH_2nd_LRR"/>
</dbReference>
<dbReference type="OrthoDB" id="120976at2759"/>
<feature type="region of interest" description="Disordered" evidence="1">
    <location>
        <begin position="1"/>
        <end position="90"/>
    </location>
</feature>
<feature type="compositionally biased region" description="Polar residues" evidence="1">
    <location>
        <begin position="1097"/>
        <end position="1111"/>
    </location>
</feature>
<dbReference type="OMA" id="CEDAPCF"/>
<feature type="compositionally biased region" description="Basic and acidic residues" evidence="1">
    <location>
        <begin position="1154"/>
        <end position="1178"/>
    </location>
</feature>
<dbReference type="PANTHER" id="PTHR24114">
    <property type="entry name" value="LEUCINE RICH REPEAT FAMILY PROTEIN"/>
    <property type="match status" value="1"/>
</dbReference>
<dbReference type="EMBL" id="KI912117">
    <property type="protein sequence ID" value="ETS76749.1"/>
    <property type="molecule type" value="Genomic_DNA"/>
</dbReference>
<sequence>MDSRNAAQQMIDGKGSSKTQRRSSLSSMKSPMRVFRSLSIGSQMSHGSNASDPDIAGHGTERRKSTLRKTRPPTDRQDLGRRPSKASSEDYIEVLSNSTRPTTPSGGCSRGTSISGDGTTVVKFGPLKEESSVLRTRREHLVLTTTGLFKFKNRQVAIEQFPQVSFTANTSDGLTRVESIASVRDVGVGAEVHIPLDRVITVYKDEGTKPSFGLEVWWKDHSNTGYYANIELNFALPEDRDDWLKQIQHAVRQRTKASWVDDYHMSMDQELELDLARILEAKYPHQSAHLDIYPVVPRRPYGPLRSNSNESKKGFRDNSCFYLAFSKNICFLAQFTRSPTGHKVNPSVVQYGLVTLSKVNAHANDERFDLIFRLPLDRPKKLELSSQYHRSIVSRLFKSDTYLKPAWPLWTRRETFLIEGESQQMPLPSGEDYGGFKRTLEAFLEGYHSAPVEWKVNWRDVKYPPEFQLLPPAKSTTYSPHQLLAVFRALRFNDFFKSLSFRGVDFSTLSNLSDNAFRMEPTAWLSRTGKHLTRDEFEIVEKSSVLFQEVVAMLLGSESIRHVDFSDVLSKATPPTLATSSSPGNAGCEIVPPIILLIRSLQSRCKSIILSGNSMDQIDVSEICQTLQSQPKTLRGLGFSRCQLDEMAMVTLWEGIHEQRQSLEFLDLSGNFGGLAASRVAQTLREATNLRKLDLSYCLKGTLDGPLLKPWTSSPYKDPWRLEEINLSGWKINFDTISGLLRYLELEESDCLHQLMLNNCGISGEVATAILCRVGKYRDMHLHLNSNPLEAGSVDWIELIHGDETPRKLSLDMIEFKHVANFDKLLKALAKNTTLEYLSLIGTGPPGRASPQTSDLLSTFLEENHTLQYLDFSGYSGKLEDAHLGWGLSGALGGLKHNETLRQLRVRNHDMGSAEDITELCRVIALNKGLAMLDMQNNNFDHHQLAKLVHALDLNQQIMSFPISETDRTSALEKERQVFIKTLKKPYKGSLGKSDTARLEGILDWLRQHWSSETQKAEAILQRNQENPLNHELEFDKECLDAWDDIRLPTWLTRKSSGRDKTRARDTMISRSSTFIDSNEGMLSRSSTFSEPRDATLSRSGTFGEIPSTSAFPGVLGSRAFGPSEPTLGTYTIEEEDLSSVAGPSPSSFGGSTDEDRAVADRGSRSQRDDLWMKPHAK</sequence>
<dbReference type="InterPro" id="IPR001849">
    <property type="entry name" value="PH_domain"/>
</dbReference>
<dbReference type="KEGG" id="pfy:PFICI_12136"/>
<evidence type="ECO:0000313" key="3">
    <source>
        <dbReference type="EMBL" id="ETS76749.1"/>
    </source>
</evidence>